<gene>
    <name evidence="5 6" type="primary">fmt</name>
    <name evidence="6" type="ORF">RBATCC27255_01276</name>
</gene>
<dbReference type="InterPro" id="IPR005793">
    <property type="entry name" value="Formyl_trans_C"/>
</dbReference>
<dbReference type="InterPro" id="IPR011034">
    <property type="entry name" value="Formyl_transferase-like_C_sf"/>
</dbReference>
<dbReference type="SUPFAM" id="SSF53328">
    <property type="entry name" value="Formyltransferase"/>
    <property type="match status" value="1"/>
</dbReference>
<feature type="binding site" evidence="5">
    <location>
        <begin position="109"/>
        <end position="112"/>
    </location>
    <ligand>
        <name>(6S)-5,6,7,8-tetrahydrofolate</name>
        <dbReference type="ChEBI" id="CHEBI:57453"/>
    </ligand>
</feature>
<organism evidence="6 7">
    <name type="scientific">Ruminococcus bromii</name>
    <dbReference type="NCBI Taxonomy" id="40518"/>
    <lineage>
        <taxon>Bacteria</taxon>
        <taxon>Bacillati</taxon>
        <taxon>Bacillota</taxon>
        <taxon>Clostridia</taxon>
        <taxon>Eubacteriales</taxon>
        <taxon>Oscillospiraceae</taxon>
        <taxon>Ruminococcus</taxon>
    </lineage>
</organism>
<proteinExistence type="inferred from homology"/>
<comment type="catalytic activity">
    <reaction evidence="5">
        <text>L-methionyl-tRNA(fMet) + (6R)-10-formyltetrahydrofolate = N-formyl-L-methionyl-tRNA(fMet) + (6S)-5,6,7,8-tetrahydrofolate + H(+)</text>
        <dbReference type="Rhea" id="RHEA:24380"/>
        <dbReference type="Rhea" id="RHEA-COMP:9952"/>
        <dbReference type="Rhea" id="RHEA-COMP:9953"/>
        <dbReference type="ChEBI" id="CHEBI:15378"/>
        <dbReference type="ChEBI" id="CHEBI:57453"/>
        <dbReference type="ChEBI" id="CHEBI:78530"/>
        <dbReference type="ChEBI" id="CHEBI:78844"/>
        <dbReference type="ChEBI" id="CHEBI:195366"/>
        <dbReference type="EC" id="2.1.2.9"/>
    </reaction>
</comment>
<dbReference type="CDD" id="cd08646">
    <property type="entry name" value="FMT_core_Met-tRNA-FMT_N"/>
    <property type="match status" value="1"/>
</dbReference>
<dbReference type="Pfam" id="PF02911">
    <property type="entry name" value="Formyl_trans_C"/>
    <property type="match status" value="1"/>
</dbReference>
<evidence type="ECO:0000256" key="5">
    <source>
        <dbReference type="HAMAP-Rule" id="MF_00182"/>
    </source>
</evidence>
<dbReference type="InterPro" id="IPR036477">
    <property type="entry name" value="Formyl_transf_N_sf"/>
</dbReference>
<evidence type="ECO:0000256" key="2">
    <source>
        <dbReference type="ARBA" id="ARBA00012261"/>
    </source>
</evidence>
<dbReference type="EC" id="2.1.2.9" evidence="2 5"/>
<evidence type="ECO:0000256" key="3">
    <source>
        <dbReference type="ARBA" id="ARBA00022679"/>
    </source>
</evidence>
<dbReference type="InterPro" id="IPR041711">
    <property type="entry name" value="Met-tRNA-FMT_N"/>
</dbReference>
<dbReference type="GO" id="GO:0004479">
    <property type="term" value="F:methionyl-tRNA formyltransferase activity"/>
    <property type="evidence" value="ECO:0007669"/>
    <property type="project" value="UniProtKB-UniRule"/>
</dbReference>
<name>A0A2N0UWH5_9FIRM</name>
<comment type="function">
    <text evidence="5">Attaches a formyl group to the free amino group of methionyl-tRNA(fMet). The formyl group appears to play a dual role in the initiator identity of N-formylmethionyl-tRNA by promoting its recognition by IF2 and preventing the misappropriation of this tRNA by the elongation apparatus.</text>
</comment>
<dbReference type="Pfam" id="PF00551">
    <property type="entry name" value="Formyl_trans_N"/>
    <property type="match status" value="1"/>
</dbReference>
<dbReference type="CDD" id="cd08704">
    <property type="entry name" value="Met_tRNA_FMT_C"/>
    <property type="match status" value="1"/>
</dbReference>
<dbReference type="InterPro" id="IPR002376">
    <property type="entry name" value="Formyl_transf_N"/>
</dbReference>
<dbReference type="Gene3D" id="3.40.50.12230">
    <property type="match status" value="1"/>
</dbReference>
<dbReference type="SUPFAM" id="SSF50486">
    <property type="entry name" value="FMT C-terminal domain-like"/>
    <property type="match status" value="1"/>
</dbReference>
<comment type="caution">
    <text evidence="6">The sequence shown here is derived from an EMBL/GenBank/DDBJ whole genome shotgun (WGS) entry which is preliminary data.</text>
</comment>
<keyword evidence="7" id="KW-1185">Reference proteome</keyword>
<evidence type="ECO:0000256" key="4">
    <source>
        <dbReference type="ARBA" id="ARBA00022917"/>
    </source>
</evidence>
<dbReference type="GO" id="GO:0005829">
    <property type="term" value="C:cytosol"/>
    <property type="evidence" value="ECO:0007669"/>
    <property type="project" value="TreeGrafter"/>
</dbReference>
<sequence>MKIIYMGTPDFAVPALKALANSEHEVCAVFTQPDKPRGRKMIMTPPDVKVCAEKLNIPVYQPETFKDGKPLEIINKYNPDVIVVAAYGKILPKSVLDSAKYGCINLHGSLLPKYRGASPIQQSVLNGDRETGVTAMQMDVGLDTGDILKVVKTEIGVNETSGELFDRLSLMGGELILDTLSALEKGEITPIKQDESLATHTSKIDKSLCPIDFTKPAFEVHNKIRGLNPWPIATTEINGKKIKVHSSLLCEKSGKAGTVISTKPLIVACGEKSVELCEIQPEGKKKMTAEAFLAGHRLSVGDVIG</sequence>
<dbReference type="InterPro" id="IPR044135">
    <property type="entry name" value="Met-tRNA-FMT_C"/>
</dbReference>
<dbReference type="PANTHER" id="PTHR11138">
    <property type="entry name" value="METHIONYL-TRNA FORMYLTRANSFERASE"/>
    <property type="match status" value="1"/>
</dbReference>
<dbReference type="HAMAP" id="MF_00182">
    <property type="entry name" value="Formyl_trans"/>
    <property type="match status" value="1"/>
</dbReference>
<dbReference type="AlphaFoldDB" id="A0A2N0UWH5"/>
<reference evidence="6" key="1">
    <citation type="journal article" date="2018" name="Environ. Microbiol.">
        <title>Sporulation capability and amylosome conservation among diverse human colonic and rumen isolates of the keystone starch-degrader Ruminococcus bromii.</title>
        <authorList>
            <person name="Mukhopadhya I."/>
            <person name="Morais S."/>
            <person name="Laverde-Gomez J."/>
            <person name="Sheridan P.O."/>
            <person name="Walker A.W."/>
            <person name="Kelly W."/>
            <person name="Klieve A.V."/>
            <person name="Ouwerkerk D."/>
            <person name="Duncan S.H."/>
            <person name="Louis P."/>
            <person name="Koropatkin N."/>
            <person name="Cockburn D."/>
            <person name="Kibler R."/>
            <person name="Cooper P.J."/>
            <person name="Sandoval C."/>
            <person name="Crost E."/>
            <person name="Juge N."/>
            <person name="Bayer E.A."/>
            <person name="Flint H.J."/>
        </authorList>
    </citation>
    <scope>NUCLEOTIDE SEQUENCE [LARGE SCALE GENOMIC DNA]</scope>
    <source>
        <strain evidence="6">ATCC 27255</strain>
    </source>
</reference>
<accession>A0A2N0UWH5</accession>
<dbReference type="InterPro" id="IPR005794">
    <property type="entry name" value="Fmt"/>
</dbReference>
<comment type="similarity">
    <text evidence="1 5">Belongs to the Fmt family.</text>
</comment>
<keyword evidence="3 5" id="KW-0808">Transferase</keyword>
<evidence type="ECO:0000313" key="7">
    <source>
        <dbReference type="Proteomes" id="UP000233425"/>
    </source>
</evidence>
<protein>
    <recommendedName>
        <fullName evidence="2 5">Methionyl-tRNA formyltransferase</fullName>
        <ecNumber evidence="2 5">2.1.2.9</ecNumber>
    </recommendedName>
</protein>
<dbReference type="RefSeq" id="WP_015523745.1">
    <property type="nucleotide sequence ID" value="NZ_CABMMZ010000063.1"/>
</dbReference>
<dbReference type="PANTHER" id="PTHR11138:SF5">
    <property type="entry name" value="METHIONYL-TRNA FORMYLTRANSFERASE, MITOCHONDRIAL"/>
    <property type="match status" value="1"/>
</dbReference>
<dbReference type="NCBIfam" id="TIGR00460">
    <property type="entry name" value="fmt"/>
    <property type="match status" value="1"/>
</dbReference>
<keyword evidence="4 5" id="KW-0648">Protein biosynthesis</keyword>
<evidence type="ECO:0000313" key="6">
    <source>
        <dbReference type="EMBL" id="PKD28222.1"/>
    </source>
</evidence>
<evidence type="ECO:0000256" key="1">
    <source>
        <dbReference type="ARBA" id="ARBA00010699"/>
    </source>
</evidence>
<dbReference type="EMBL" id="NNSR01000063">
    <property type="protein sequence ID" value="PKD28222.1"/>
    <property type="molecule type" value="Genomic_DNA"/>
</dbReference>
<dbReference type="FunFam" id="3.40.50.12230:FF:000001">
    <property type="entry name" value="Methionyl-tRNA formyltransferase"/>
    <property type="match status" value="1"/>
</dbReference>
<dbReference type="Proteomes" id="UP000233425">
    <property type="component" value="Unassembled WGS sequence"/>
</dbReference>